<reference evidence="1" key="1">
    <citation type="submission" date="2018-06" db="EMBL/GenBank/DDBJ databases">
        <authorList>
            <person name="Zhirakovskaya E."/>
        </authorList>
    </citation>
    <scope>NUCLEOTIDE SEQUENCE</scope>
</reference>
<gene>
    <name evidence="1" type="ORF">MNBD_GAMMA23-2547</name>
</gene>
<proteinExistence type="predicted"/>
<dbReference type="AlphaFoldDB" id="A0A3B1A3V2"/>
<sequence length="88" mass="10445">MSVLAPIQNCEFKYQCPKDWFELEESDDENIRYCNKCDQNVYFCKDEKELKQSIEKNRCVAIVSINNGEDSMMLGMITEERYKNITDK</sequence>
<accession>A0A3B1A3V2</accession>
<evidence type="ECO:0000313" key="1">
    <source>
        <dbReference type="EMBL" id="VAW94412.1"/>
    </source>
</evidence>
<name>A0A3B1A3V2_9ZZZZ</name>
<protein>
    <submittedName>
        <fullName evidence="1">Uncharacterized protein</fullName>
    </submittedName>
</protein>
<organism evidence="1">
    <name type="scientific">hydrothermal vent metagenome</name>
    <dbReference type="NCBI Taxonomy" id="652676"/>
    <lineage>
        <taxon>unclassified sequences</taxon>
        <taxon>metagenomes</taxon>
        <taxon>ecological metagenomes</taxon>
    </lineage>
</organism>
<dbReference type="EMBL" id="UOFT01000038">
    <property type="protein sequence ID" value="VAW94412.1"/>
    <property type="molecule type" value="Genomic_DNA"/>
</dbReference>